<name>A0A3S0QGH8_9GAMM</name>
<protein>
    <submittedName>
        <fullName evidence="1">Uncharacterized protein</fullName>
    </submittedName>
</protein>
<dbReference type="AlphaFoldDB" id="A0A3S0QGH8"/>
<proteinExistence type="predicted"/>
<sequence>MYREAHFGGLGGYPGWRAVRGNSGHYGRWREAGVVAIATATFRYRRWQYGLPGTVGGLERKRRLRGGRFGSGGGEDRTMPLHLLRQCTS</sequence>
<organism evidence="1">
    <name type="scientific">Billgrantia gudaonensis</name>
    <dbReference type="NCBI Taxonomy" id="376427"/>
    <lineage>
        <taxon>Bacteria</taxon>
        <taxon>Pseudomonadati</taxon>
        <taxon>Pseudomonadota</taxon>
        <taxon>Gammaproteobacteria</taxon>
        <taxon>Oceanospirillales</taxon>
        <taxon>Halomonadaceae</taxon>
        <taxon>Billgrantia</taxon>
    </lineage>
</organism>
<dbReference type="EMBL" id="RXHI01000002">
    <property type="protein sequence ID" value="RUA23167.1"/>
    <property type="molecule type" value="Genomic_DNA"/>
</dbReference>
<comment type="caution">
    <text evidence="1">The sequence shown here is derived from an EMBL/GenBank/DDBJ whole genome shotgun (WGS) entry which is preliminary data.</text>
</comment>
<gene>
    <name evidence="1" type="ORF">DSL92_01040</name>
</gene>
<evidence type="ECO:0000313" key="1">
    <source>
        <dbReference type="EMBL" id="RUA23167.1"/>
    </source>
</evidence>
<reference evidence="1" key="1">
    <citation type="submission" date="2018-12" db="EMBL/GenBank/DDBJ databases">
        <authorList>
            <person name="Jadhav K."/>
            <person name="Kushwaha B."/>
            <person name="Jadhav I."/>
        </authorList>
    </citation>
    <scope>NUCLEOTIDE SEQUENCE [LARGE SCALE GENOMIC DNA]</scope>
    <source>
        <strain evidence="1">SBS 10</strain>
    </source>
</reference>
<accession>A0A3S0QGH8</accession>